<gene>
    <name evidence="1" type="ORF">SAMN05421850_105263</name>
</gene>
<dbReference type="STRING" id="490829.SAMN05421850_105263"/>
<keyword evidence="2" id="KW-1185">Reference proteome</keyword>
<sequence>MYASMAGEHLIDIQAIYRRSGIKAFYTFDGDERVVERQKFNQPLPNIQFGHHMSTELADRLDAVVEKAEAQRLIVWLDFTGTGSRKDQLDDFVAVLRKLAPGDVCRITMDAGHYFFKQLRDHLVPEGMEEEPVHIKVAAAFREALAPYSNPKTTALDKAEIANELVQCIGRACPMANARVDGNVQFVPLLLTRYGDESTMITVTVRCEKEDQPLNIPASWDWAPADWSDVLMINADLLSPRERATADARIDDPDVVCTELPFVDEDTIRAYARFHRYQPNFQNVAE</sequence>
<dbReference type="AlphaFoldDB" id="A0A1G8NM44"/>
<organism evidence="1 2">
    <name type="scientific">Lutimaribacter saemankumensis</name>
    <dbReference type="NCBI Taxonomy" id="490829"/>
    <lineage>
        <taxon>Bacteria</taxon>
        <taxon>Pseudomonadati</taxon>
        <taxon>Pseudomonadota</taxon>
        <taxon>Alphaproteobacteria</taxon>
        <taxon>Rhodobacterales</taxon>
        <taxon>Roseobacteraceae</taxon>
        <taxon>Lutimaribacter</taxon>
    </lineage>
</organism>
<evidence type="ECO:0000313" key="1">
    <source>
        <dbReference type="EMBL" id="SDI81371.1"/>
    </source>
</evidence>
<dbReference type="Pfam" id="PF20553">
    <property type="entry name" value="Methyltransf_35"/>
    <property type="match status" value="1"/>
</dbReference>
<name>A0A1G8NM44_9RHOB</name>
<evidence type="ECO:0000313" key="2">
    <source>
        <dbReference type="Proteomes" id="UP000199340"/>
    </source>
</evidence>
<dbReference type="InterPro" id="IPR046788">
    <property type="entry name" value="Methyltransf_35"/>
</dbReference>
<dbReference type="Proteomes" id="UP000199340">
    <property type="component" value="Unassembled WGS sequence"/>
</dbReference>
<reference evidence="1 2" key="1">
    <citation type="submission" date="2016-10" db="EMBL/GenBank/DDBJ databases">
        <authorList>
            <person name="de Groot N.N."/>
        </authorList>
    </citation>
    <scope>NUCLEOTIDE SEQUENCE [LARGE SCALE GENOMIC DNA]</scope>
    <source>
        <strain evidence="1 2">DSM 28010</strain>
    </source>
</reference>
<proteinExistence type="predicted"/>
<protein>
    <submittedName>
        <fullName evidence="1">Uncharacterized protein</fullName>
    </submittedName>
</protein>
<dbReference type="EMBL" id="FNEB01000005">
    <property type="protein sequence ID" value="SDI81371.1"/>
    <property type="molecule type" value="Genomic_DNA"/>
</dbReference>
<accession>A0A1G8NM44</accession>